<feature type="transmembrane region" description="Helical" evidence="2">
    <location>
        <begin position="310"/>
        <end position="331"/>
    </location>
</feature>
<name>A0A6A4HWB9_9AGAR</name>
<keyword evidence="3" id="KW-0732">Signal</keyword>
<evidence type="ECO:0000256" key="1">
    <source>
        <dbReference type="SAM" id="MobiDB-lite"/>
    </source>
</evidence>
<evidence type="ECO:0000256" key="2">
    <source>
        <dbReference type="SAM" id="Phobius"/>
    </source>
</evidence>
<sequence>MALLLALLAIALPPAQQVHIALHSNPNGLTPSVSAPENTSSAAVDAERERQERQKHARRHSRLHSRNLSIFFPRPGSLPANVEAMPIPSAGSSVSFPSGRRMTTSLQNGKSAENPLGAGFTFGVLVAQGEAIITSTLSLHNFFSFLEPGAGGPQSASLEQEPRRSCITQPTPTPMSPWNPISPFPQSAGLPPSSAGLVSPAPSRSSFSSLGHSHSQSQSHSHFPPIPSPFNGTNSNSVQPTFRLLTPQLSAFLWVSGQQIGSLGTTGLGYWVVFDAFGVGIAGVLRRWLNGSNTDGNGLRRPYGNARIETVLQFAQSVYLMFSSVYCWEYWGGDGHHHHIGDEDPDGMLGIQFPYILASLAFFTLIISAAVFDNHKSLVDVTGNRIPSIPTLLRSFTSLFSQRTSHTTNDEAPPSSKMGLIASNPYVVCPLAMCLAIWWGGVGLHETRHTAFDLTLAAFITFVTFRVSYSASVVLGTVLLQTAPRRVEKGRAGRMEVFLRAMKDVERHPQVLHLPAPHIWQFTPTPAPSSAAPYNAIHETKTTTISSEQLVVTLELHVRRDLSDEDVLRLTRWAWEKCVGALTVGVNGMGGKGDSGMPKADVTVGVVRG</sequence>
<feature type="region of interest" description="Disordered" evidence="1">
    <location>
        <begin position="90"/>
        <end position="110"/>
    </location>
</feature>
<feature type="transmembrane region" description="Helical" evidence="2">
    <location>
        <begin position="351"/>
        <end position="372"/>
    </location>
</feature>
<accession>A0A6A4HWB9</accession>
<feature type="signal peptide" evidence="3">
    <location>
        <begin position="1"/>
        <end position="17"/>
    </location>
</feature>
<feature type="region of interest" description="Disordered" evidence="1">
    <location>
        <begin position="150"/>
        <end position="232"/>
    </location>
</feature>
<feature type="compositionally biased region" description="Polar residues" evidence="1">
    <location>
        <begin position="29"/>
        <end position="42"/>
    </location>
</feature>
<dbReference type="OrthoDB" id="5382797at2759"/>
<feature type="transmembrane region" description="Helical" evidence="2">
    <location>
        <begin position="268"/>
        <end position="289"/>
    </location>
</feature>
<feature type="chain" id="PRO_5025536215" description="Cation efflux protein" evidence="3">
    <location>
        <begin position="18"/>
        <end position="609"/>
    </location>
</feature>
<reference evidence="4" key="1">
    <citation type="journal article" date="2019" name="Environ. Microbiol.">
        <title>Fungal ecological strategies reflected in gene transcription - a case study of two litter decomposers.</title>
        <authorList>
            <person name="Barbi F."/>
            <person name="Kohler A."/>
            <person name="Barry K."/>
            <person name="Baskaran P."/>
            <person name="Daum C."/>
            <person name="Fauchery L."/>
            <person name="Ihrmark K."/>
            <person name="Kuo A."/>
            <person name="LaButti K."/>
            <person name="Lipzen A."/>
            <person name="Morin E."/>
            <person name="Grigoriev I.V."/>
            <person name="Henrissat B."/>
            <person name="Lindahl B."/>
            <person name="Martin F."/>
        </authorList>
    </citation>
    <scope>NUCLEOTIDE SEQUENCE</scope>
    <source>
        <strain evidence="4">JB14</strain>
    </source>
</reference>
<gene>
    <name evidence="4" type="ORF">BT96DRAFT_937008</name>
</gene>
<keyword evidence="2" id="KW-1133">Transmembrane helix</keyword>
<keyword evidence="2" id="KW-0812">Transmembrane</keyword>
<feature type="compositionally biased region" description="Basic and acidic residues" evidence="1">
    <location>
        <begin position="45"/>
        <end position="54"/>
    </location>
</feature>
<feature type="compositionally biased region" description="Basic residues" evidence="1">
    <location>
        <begin position="55"/>
        <end position="64"/>
    </location>
</feature>
<feature type="transmembrane region" description="Helical" evidence="2">
    <location>
        <begin position="456"/>
        <end position="480"/>
    </location>
</feature>
<feature type="compositionally biased region" description="Low complexity" evidence="1">
    <location>
        <begin position="199"/>
        <end position="223"/>
    </location>
</feature>
<feature type="compositionally biased region" description="Pro residues" evidence="1">
    <location>
        <begin position="171"/>
        <end position="183"/>
    </location>
</feature>
<dbReference type="Proteomes" id="UP000799118">
    <property type="component" value="Unassembled WGS sequence"/>
</dbReference>
<evidence type="ECO:0008006" key="6">
    <source>
        <dbReference type="Google" id="ProtNLM"/>
    </source>
</evidence>
<organism evidence="4 5">
    <name type="scientific">Gymnopus androsaceus JB14</name>
    <dbReference type="NCBI Taxonomy" id="1447944"/>
    <lineage>
        <taxon>Eukaryota</taxon>
        <taxon>Fungi</taxon>
        <taxon>Dikarya</taxon>
        <taxon>Basidiomycota</taxon>
        <taxon>Agaricomycotina</taxon>
        <taxon>Agaricomycetes</taxon>
        <taxon>Agaricomycetidae</taxon>
        <taxon>Agaricales</taxon>
        <taxon>Marasmiineae</taxon>
        <taxon>Omphalotaceae</taxon>
        <taxon>Gymnopus</taxon>
    </lineage>
</organism>
<evidence type="ECO:0000313" key="5">
    <source>
        <dbReference type="Proteomes" id="UP000799118"/>
    </source>
</evidence>
<feature type="transmembrane region" description="Helical" evidence="2">
    <location>
        <begin position="426"/>
        <end position="444"/>
    </location>
</feature>
<feature type="region of interest" description="Disordered" evidence="1">
    <location>
        <begin position="29"/>
        <end position="64"/>
    </location>
</feature>
<keyword evidence="2" id="KW-0472">Membrane</keyword>
<dbReference type="EMBL" id="ML769432">
    <property type="protein sequence ID" value="KAE9402769.1"/>
    <property type="molecule type" value="Genomic_DNA"/>
</dbReference>
<keyword evidence="5" id="KW-1185">Reference proteome</keyword>
<evidence type="ECO:0000313" key="4">
    <source>
        <dbReference type="EMBL" id="KAE9402769.1"/>
    </source>
</evidence>
<dbReference type="AlphaFoldDB" id="A0A6A4HWB9"/>
<proteinExistence type="predicted"/>
<evidence type="ECO:0000256" key="3">
    <source>
        <dbReference type="SAM" id="SignalP"/>
    </source>
</evidence>
<protein>
    <recommendedName>
        <fullName evidence="6">Cation efflux protein</fullName>
    </recommendedName>
</protein>